<dbReference type="EMBL" id="CP011924">
    <property type="protein sequence ID" value="ATD07231.1"/>
    <property type="molecule type" value="Genomic_DNA"/>
</dbReference>
<evidence type="ECO:0000256" key="1">
    <source>
        <dbReference type="ARBA" id="ARBA00022908"/>
    </source>
</evidence>
<reference evidence="6 7" key="1">
    <citation type="submission" date="2015-06" db="EMBL/GenBank/DDBJ databases">
        <authorList>
            <person name="Xie B.-B."/>
            <person name="Rong J.-C."/>
            <person name="Qin Q.-L."/>
            <person name="Zhang Y.-Z."/>
        </authorList>
    </citation>
    <scope>NUCLEOTIDE SEQUENCE [LARGE SCALE GENOMIC DNA]</scope>
    <source>
        <strain evidence="6 7">JCM 20779</strain>
    </source>
</reference>
<dbReference type="InterPro" id="IPR010998">
    <property type="entry name" value="Integrase_recombinase_N"/>
</dbReference>
<proteinExistence type="predicted"/>
<dbReference type="Proteomes" id="UP000016521">
    <property type="component" value="Chromosome I"/>
</dbReference>
<accession>A0ABM6NEA1</accession>
<dbReference type="InterPro" id="IPR011010">
    <property type="entry name" value="DNA_brk_join_enz"/>
</dbReference>
<dbReference type="InterPro" id="IPR013762">
    <property type="entry name" value="Integrase-like_cat_sf"/>
</dbReference>
<keyword evidence="3" id="KW-0233">DNA recombination</keyword>
<keyword evidence="1" id="KW-0229">DNA integration</keyword>
<dbReference type="InterPro" id="IPR044068">
    <property type="entry name" value="CB"/>
</dbReference>
<dbReference type="Gene3D" id="1.10.150.130">
    <property type="match status" value="1"/>
</dbReference>
<dbReference type="PANTHER" id="PTHR30349">
    <property type="entry name" value="PHAGE INTEGRASE-RELATED"/>
    <property type="match status" value="1"/>
</dbReference>
<protein>
    <recommendedName>
        <fullName evidence="5">Core-binding (CB) domain-containing protein</fullName>
    </recommendedName>
</protein>
<sequence>MWKKFKITGINSPIGLIDTYFLIRDDRPFGEEHFHVPACLFLLLGSSKGQKLSTQKSRASDLALFLNTLEFPEKLHEKVSLDWRRLTDAERAGYLSFLKVERGNSDATIQRAASTLSAFYKFSLEQLPVLESYTDFSFYFNKGVSVTEYRSGSITPRRVKSQYIDRLLFDEIENNVTSKSAFIRMRNLIGIRLGRNSGLRAHEVTLKGNFTTRGLRALISEMRVRGESEIEMDIRSEKGNKERPIVIKQKDIVFIKRFLNGPRSNLPEGELLCRSDGLAFSSESTPATIWFKQARNKAMPSLLANYGDYCTNPKRKFILAKKCLKDISFHSGRHSYATDLVGEAYEDGTDPKELLLVRLGHVDKKTLAAYITIDALTSGRRINRSDLDISMEDVSER</sequence>
<evidence type="ECO:0000256" key="3">
    <source>
        <dbReference type="ARBA" id="ARBA00023172"/>
    </source>
</evidence>
<evidence type="ECO:0000256" key="2">
    <source>
        <dbReference type="ARBA" id="ARBA00023125"/>
    </source>
</evidence>
<dbReference type="PROSITE" id="PS51900">
    <property type="entry name" value="CB"/>
    <property type="match status" value="1"/>
</dbReference>
<evidence type="ECO:0000313" key="7">
    <source>
        <dbReference type="Proteomes" id="UP000016521"/>
    </source>
</evidence>
<organism evidence="6 7">
    <name type="scientific">Pseudoalteromonas piscicida</name>
    <dbReference type="NCBI Taxonomy" id="43662"/>
    <lineage>
        <taxon>Bacteria</taxon>
        <taxon>Pseudomonadati</taxon>
        <taxon>Pseudomonadota</taxon>
        <taxon>Gammaproteobacteria</taxon>
        <taxon>Alteromonadales</taxon>
        <taxon>Pseudoalteromonadaceae</taxon>
        <taxon>Pseudoalteromonas</taxon>
    </lineage>
</organism>
<evidence type="ECO:0000256" key="4">
    <source>
        <dbReference type="PROSITE-ProRule" id="PRU01248"/>
    </source>
</evidence>
<dbReference type="PANTHER" id="PTHR30349:SF64">
    <property type="entry name" value="PROPHAGE INTEGRASE INTD-RELATED"/>
    <property type="match status" value="1"/>
</dbReference>
<keyword evidence="2 4" id="KW-0238">DNA-binding</keyword>
<dbReference type="InterPro" id="IPR050090">
    <property type="entry name" value="Tyrosine_recombinase_XerCD"/>
</dbReference>
<dbReference type="SUPFAM" id="SSF56349">
    <property type="entry name" value="DNA breaking-rejoining enzymes"/>
    <property type="match status" value="1"/>
</dbReference>
<dbReference type="RefSeq" id="WP_010375792.1">
    <property type="nucleotide sequence ID" value="NZ_CP011924.1"/>
</dbReference>
<name>A0ABM6NEA1_PSEO7</name>
<evidence type="ECO:0000313" key="6">
    <source>
        <dbReference type="EMBL" id="ATD07231.1"/>
    </source>
</evidence>
<keyword evidence="7" id="KW-1185">Reference proteome</keyword>
<dbReference type="Gene3D" id="1.10.443.10">
    <property type="entry name" value="Intergrase catalytic core"/>
    <property type="match status" value="1"/>
</dbReference>
<gene>
    <name evidence="6" type="ORF">PPIS_a2234</name>
</gene>
<dbReference type="CDD" id="cd00397">
    <property type="entry name" value="DNA_BRE_C"/>
    <property type="match status" value="1"/>
</dbReference>
<evidence type="ECO:0000259" key="5">
    <source>
        <dbReference type="PROSITE" id="PS51900"/>
    </source>
</evidence>
<feature type="domain" description="Core-binding (CB)" evidence="5">
    <location>
        <begin position="11"/>
        <end position="124"/>
    </location>
</feature>